<dbReference type="EMBL" id="UINC01003711">
    <property type="protein sequence ID" value="SVA08637.1"/>
    <property type="molecule type" value="Genomic_DNA"/>
</dbReference>
<dbReference type="SMART" id="SM00710">
    <property type="entry name" value="PbH1"/>
    <property type="match status" value="5"/>
</dbReference>
<sequence length="859" mass="96446">MVTRVLLTKYLTCILATITLTSAETFITKNTTWSNDITLSESVIIQKNITLTIKEGVNISIENVDLNNDDHGDIEISVLGSINIEGSHENMVSIKPIQYSLDKNYWSGVTIHESNIPSSIEFLEISNAQTGLHIRSGFRARGLLIENCGSSGINIESDSNDSIDLKNIEISNSDGVGFFIERGNVFIDWAHVHHCQGVGIVNNNLGVVDILNTKIIKNKDNGIANYGNMTSYNLTVKENRHGMVISSAITVVTKGSISDNRSNGLLIGGSSNVNIESSTIKNNQGYGLELTDWVQEDYFSFWIKGESPAVKIGRSNFIDNHKTTVLDEHRYENIWGNWEGVEYTGDGWIENWEEQIYREVPFGRIGWIGFQYNSNNGGSEFSWQPCTGNSVWSPIFEVKNSRYQTLTYLPAPFQCSWNPLAGKHSNTWIEYSDYTGSIDNTDIYSDWSITKENLLSSNRYLLRQYFHYAYIPGQDSGFVVKPEVNDFRLSFYHGGKEISSYSDNSEIELADNFWGSQTGESFMINPYGNTDLNAGDKLSSIVVDGISVLENKNKIDIYTPTKGLAYQEIKMLDIGWKTIGWMPMVDIFLSVDNGLTWENIGSDISNNGKFRWWNNLIVGEKFYIKIADSYDLNSSTVIGPCDVIENITPVIDLSTDNLNFITGKNEIDFSIKNIGGGLLKWSLTPDAGWIKLSRTSGSTKKESSCTAKVKRTGLKTGKYQGTIVVNSNSEEQEIDVNMIVAMPSLYVDAKYISFDSTKNSQTFNIKNFGGGTMSWEIQSDVHWIVINPDRGSLRSGTTVNLTIDRSRLRLGNNEVMLKLKSNVGEKTIDVSAFRTKSFIDDTVNIDFTPWHWMYDHRVY</sequence>
<evidence type="ECO:0000259" key="1">
    <source>
        <dbReference type="Pfam" id="PF13229"/>
    </source>
</evidence>
<dbReference type="InterPro" id="IPR039448">
    <property type="entry name" value="Beta_helix"/>
</dbReference>
<feature type="domain" description="BACON" evidence="2">
    <location>
        <begin position="653"/>
        <end position="731"/>
    </location>
</feature>
<dbReference type="Gene3D" id="2.160.20.10">
    <property type="entry name" value="Single-stranded right-handed beta-helix, Pectin lyase-like"/>
    <property type="match status" value="1"/>
</dbReference>
<dbReference type="Pfam" id="PF13229">
    <property type="entry name" value="Beta_helix"/>
    <property type="match status" value="1"/>
</dbReference>
<reference evidence="3" key="1">
    <citation type="submission" date="2018-05" db="EMBL/GenBank/DDBJ databases">
        <authorList>
            <person name="Lanie J.A."/>
            <person name="Ng W.-L."/>
            <person name="Kazmierczak K.M."/>
            <person name="Andrzejewski T.M."/>
            <person name="Davidsen T.M."/>
            <person name="Wayne K.J."/>
            <person name="Tettelin H."/>
            <person name="Glass J.I."/>
            <person name="Rusch D."/>
            <person name="Podicherti R."/>
            <person name="Tsui H.-C.T."/>
            <person name="Winkler M.E."/>
        </authorList>
    </citation>
    <scope>NUCLEOTIDE SEQUENCE</scope>
</reference>
<evidence type="ECO:0000313" key="3">
    <source>
        <dbReference type="EMBL" id="SVA08637.1"/>
    </source>
</evidence>
<dbReference type="SUPFAM" id="SSF51126">
    <property type="entry name" value="Pectin lyase-like"/>
    <property type="match status" value="1"/>
</dbReference>
<name>A0A381T1R6_9ZZZZ</name>
<protein>
    <recommendedName>
        <fullName evidence="4">BACON domain-containing protein</fullName>
    </recommendedName>
</protein>
<evidence type="ECO:0000259" key="2">
    <source>
        <dbReference type="Pfam" id="PF19190"/>
    </source>
</evidence>
<dbReference type="InterPro" id="IPR013783">
    <property type="entry name" value="Ig-like_fold"/>
</dbReference>
<dbReference type="Gene3D" id="2.60.40.10">
    <property type="entry name" value="Immunoglobulins"/>
    <property type="match status" value="2"/>
</dbReference>
<proteinExistence type="predicted"/>
<feature type="domain" description="BACON" evidence="2">
    <location>
        <begin position="750"/>
        <end position="806"/>
    </location>
</feature>
<dbReference type="InterPro" id="IPR024361">
    <property type="entry name" value="BACON"/>
</dbReference>
<dbReference type="AlphaFoldDB" id="A0A381T1R6"/>
<dbReference type="InterPro" id="IPR011050">
    <property type="entry name" value="Pectin_lyase_fold/virulence"/>
</dbReference>
<feature type="domain" description="Right handed beta helix" evidence="1">
    <location>
        <begin position="100"/>
        <end position="239"/>
    </location>
</feature>
<dbReference type="InterPro" id="IPR012334">
    <property type="entry name" value="Pectin_lyas_fold"/>
</dbReference>
<dbReference type="Pfam" id="PF19190">
    <property type="entry name" value="BACON_2"/>
    <property type="match status" value="2"/>
</dbReference>
<organism evidence="3">
    <name type="scientific">marine metagenome</name>
    <dbReference type="NCBI Taxonomy" id="408172"/>
    <lineage>
        <taxon>unclassified sequences</taxon>
        <taxon>metagenomes</taxon>
        <taxon>ecological metagenomes</taxon>
    </lineage>
</organism>
<dbReference type="InterPro" id="IPR006626">
    <property type="entry name" value="PbH1"/>
</dbReference>
<evidence type="ECO:0008006" key="4">
    <source>
        <dbReference type="Google" id="ProtNLM"/>
    </source>
</evidence>
<gene>
    <name evidence="3" type="ORF">METZ01_LOCUS61491</name>
</gene>
<accession>A0A381T1R6</accession>